<dbReference type="Proteomes" id="UP000634229">
    <property type="component" value="Unassembled WGS sequence"/>
</dbReference>
<comment type="caution">
    <text evidence="1">The sequence shown here is derived from an EMBL/GenBank/DDBJ whole genome shotgun (WGS) entry which is preliminary data.</text>
</comment>
<gene>
    <name evidence="1" type="ORF">JK363_06630</name>
</gene>
<reference evidence="1 2" key="1">
    <citation type="submission" date="2021-01" db="EMBL/GenBank/DDBJ databases">
        <title>WGS of actinomycetes isolated from Thailand.</title>
        <authorList>
            <person name="Thawai C."/>
        </authorList>
    </citation>
    <scope>NUCLEOTIDE SEQUENCE [LARGE SCALE GENOMIC DNA]</scope>
    <source>
        <strain evidence="1 2">CA1R205</strain>
    </source>
</reference>
<organism evidence="1 2">
    <name type="scientific">Streptomyces coffeae</name>
    <dbReference type="NCBI Taxonomy" id="621382"/>
    <lineage>
        <taxon>Bacteria</taxon>
        <taxon>Bacillati</taxon>
        <taxon>Actinomycetota</taxon>
        <taxon>Actinomycetes</taxon>
        <taxon>Kitasatosporales</taxon>
        <taxon>Streptomycetaceae</taxon>
        <taxon>Streptomyces</taxon>
    </lineage>
</organism>
<keyword evidence="2" id="KW-1185">Reference proteome</keyword>
<proteinExistence type="predicted"/>
<name>A0ABS1N8U3_9ACTN</name>
<evidence type="ECO:0000313" key="1">
    <source>
        <dbReference type="EMBL" id="MBL1096345.1"/>
    </source>
</evidence>
<dbReference type="RefSeq" id="WP_201872392.1">
    <property type="nucleotide sequence ID" value="NZ_JAERRF010000003.1"/>
</dbReference>
<evidence type="ECO:0000313" key="2">
    <source>
        <dbReference type="Proteomes" id="UP000634229"/>
    </source>
</evidence>
<protein>
    <submittedName>
        <fullName evidence="1">Uncharacterized protein</fullName>
    </submittedName>
</protein>
<dbReference type="EMBL" id="JAERRF010000003">
    <property type="protein sequence ID" value="MBL1096345.1"/>
    <property type="molecule type" value="Genomic_DNA"/>
</dbReference>
<sequence>MVESDISMVGQFGSVEIIPAGRSGFEGRVALVDAELVDGQTSSVWSAVRLVIRIVLVRRVTRGLPG</sequence>
<accession>A0ABS1N8U3</accession>